<organism evidence="1 2">
    <name type="scientific">Namhaeicola litoreus</name>
    <dbReference type="NCBI Taxonomy" id="1052145"/>
    <lineage>
        <taxon>Bacteria</taxon>
        <taxon>Pseudomonadati</taxon>
        <taxon>Bacteroidota</taxon>
        <taxon>Flavobacteriia</taxon>
        <taxon>Flavobacteriales</taxon>
        <taxon>Flavobacteriaceae</taxon>
        <taxon>Namhaeicola</taxon>
    </lineage>
</organism>
<reference evidence="2" key="1">
    <citation type="journal article" date="2019" name="Int. J. Syst. Evol. Microbiol.">
        <title>The Global Catalogue of Microorganisms (GCM) 10K type strain sequencing project: providing services to taxonomists for standard genome sequencing and annotation.</title>
        <authorList>
            <consortium name="The Broad Institute Genomics Platform"/>
            <consortium name="The Broad Institute Genome Sequencing Center for Infectious Disease"/>
            <person name="Wu L."/>
            <person name="Ma J."/>
        </authorList>
    </citation>
    <scope>NUCLEOTIDE SEQUENCE [LARGE SCALE GENOMIC DNA]</scope>
    <source>
        <strain evidence="2">CCUG 61485</strain>
    </source>
</reference>
<name>A0ABW3XXB3_9FLAO</name>
<protein>
    <recommendedName>
        <fullName evidence="3">Curlin associated repeat-containing protein</fullName>
    </recommendedName>
</protein>
<comment type="caution">
    <text evidence="1">The sequence shown here is derived from an EMBL/GenBank/DDBJ whole genome shotgun (WGS) entry which is preliminary data.</text>
</comment>
<proteinExistence type="predicted"/>
<evidence type="ECO:0008006" key="3">
    <source>
        <dbReference type="Google" id="ProtNLM"/>
    </source>
</evidence>
<keyword evidence="2" id="KW-1185">Reference proteome</keyword>
<evidence type="ECO:0000313" key="1">
    <source>
        <dbReference type="EMBL" id="MFD1314192.1"/>
    </source>
</evidence>
<dbReference type="EMBL" id="JBHTMY010000001">
    <property type="protein sequence ID" value="MFD1314192.1"/>
    <property type="molecule type" value="Genomic_DNA"/>
</dbReference>
<dbReference type="Proteomes" id="UP001597201">
    <property type="component" value="Unassembled WGS sequence"/>
</dbReference>
<dbReference type="RefSeq" id="WP_377175560.1">
    <property type="nucleotide sequence ID" value="NZ_JBHTMY010000001.1"/>
</dbReference>
<sequence>MNTKVILVFLISMLFDFSYGQSLDENSVIINQYFQNAGENLIGLNNSSANSSQTSYVNLVQTGFNNNIHLNSVNRDNQTVQQFGNNNSYENYVYYNTEKTNKTINQEGNLNSLLIFGENSLMKNLIINQKADFQSIVIKNYTN</sequence>
<evidence type="ECO:0000313" key="2">
    <source>
        <dbReference type="Proteomes" id="UP001597201"/>
    </source>
</evidence>
<accession>A0ABW3XXB3</accession>
<gene>
    <name evidence="1" type="ORF">ACFQ39_01065</name>
</gene>